<dbReference type="PANTHER" id="PTHR46586">
    <property type="entry name" value="ANKYRIN REPEAT-CONTAINING PROTEIN"/>
    <property type="match status" value="1"/>
</dbReference>
<name>A0A2H4UW51_9VIRU</name>
<keyword evidence="2" id="KW-1185">Reference proteome</keyword>
<proteinExistence type="predicted"/>
<dbReference type="InterPro" id="IPR052050">
    <property type="entry name" value="SecEffector_AnkRepeat"/>
</dbReference>
<sequence>MLTDWIIHTKLYDNLKIEKSLDNVKLNSIIEKVIEFPFKDCLNDLIIDEKIEILFKNPKICIIFESIELNETKITSIHDKFINFAIRNNFEFNDLYKNENGELYDFYKNMLKITCFGKCKDCNAAAKKGHLGCLKYAHEKGCSWDKDTCKYAAQNGHLECLKYAHENGCPWDEYTCTHAAQNGQLKCLKYAYENVCRWDSKTCYYAAGNGQLECLKYAHENGCPWDTYTCTCAVLGGYLECLKYARENGCLE</sequence>
<evidence type="ECO:0000313" key="2">
    <source>
        <dbReference type="Proteomes" id="UP000240325"/>
    </source>
</evidence>
<protein>
    <submittedName>
        <fullName evidence="1">Ankyrin repeat domain-containing protein</fullName>
    </submittedName>
</protein>
<accession>A0A2H4UW51</accession>
<organism evidence="1">
    <name type="scientific">Bodo saltans virus</name>
    <dbReference type="NCBI Taxonomy" id="2024608"/>
    <lineage>
        <taxon>Viruses</taxon>
        <taxon>Varidnaviria</taxon>
        <taxon>Bamfordvirae</taxon>
        <taxon>Nucleocytoviricota</taxon>
        <taxon>Megaviricetes</taxon>
        <taxon>Imitervirales</taxon>
        <taxon>Mimiviridae</taxon>
        <taxon>Klosneuvirinae</taxon>
        <taxon>Theiavirus</taxon>
        <taxon>Theiavirus salishense</taxon>
    </lineage>
</organism>
<dbReference type="InterPro" id="IPR036770">
    <property type="entry name" value="Ankyrin_rpt-contain_sf"/>
</dbReference>
<dbReference type="InterPro" id="IPR002110">
    <property type="entry name" value="Ankyrin_rpt"/>
</dbReference>
<dbReference type="EMBL" id="MF782455">
    <property type="protein sequence ID" value="ATZ81178.1"/>
    <property type="molecule type" value="Genomic_DNA"/>
</dbReference>
<dbReference type="Proteomes" id="UP000240325">
    <property type="component" value="Segment"/>
</dbReference>
<dbReference type="Pfam" id="PF12796">
    <property type="entry name" value="Ank_2"/>
    <property type="match status" value="1"/>
</dbReference>
<gene>
    <name evidence="1" type="ORF">BMW23_1135</name>
</gene>
<evidence type="ECO:0000313" key="1">
    <source>
        <dbReference type="EMBL" id="ATZ81178.1"/>
    </source>
</evidence>
<dbReference type="SUPFAM" id="SSF140860">
    <property type="entry name" value="Pseudo ankyrin repeat-like"/>
    <property type="match status" value="1"/>
</dbReference>
<dbReference type="PANTHER" id="PTHR46586:SF3">
    <property type="entry name" value="ANKYRIN REPEAT-CONTAINING PROTEIN"/>
    <property type="match status" value="1"/>
</dbReference>
<dbReference type="Gene3D" id="1.25.40.20">
    <property type="entry name" value="Ankyrin repeat-containing domain"/>
    <property type="match status" value="1"/>
</dbReference>
<reference evidence="1" key="1">
    <citation type="journal article" date="2017" name="Elife">
        <title>The kinetoplastid-infecting Bodo saltans virus (BsV), a window into the most abundant giant viruses in the sea.</title>
        <authorList>
            <person name="Deeg C.M."/>
            <person name="Chow C.-E.T."/>
            <person name="Suttle C.A."/>
        </authorList>
    </citation>
    <scope>NUCLEOTIDE SEQUENCE</scope>
    <source>
        <strain evidence="1">NG1</strain>
    </source>
</reference>